<keyword evidence="2" id="KW-1185">Reference proteome</keyword>
<comment type="caution">
    <text evidence="1">The sequence shown here is derived from an EMBL/GenBank/DDBJ whole genome shotgun (WGS) entry which is preliminary data.</text>
</comment>
<evidence type="ECO:0000313" key="2">
    <source>
        <dbReference type="Proteomes" id="UP001154282"/>
    </source>
</evidence>
<dbReference type="Proteomes" id="UP001154282">
    <property type="component" value="Unassembled WGS sequence"/>
</dbReference>
<organism evidence="1 2">
    <name type="scientific">Linum tenue</name>
    <dbReference type="NCBI Taxonomy" id="586396"/>
    <lineage>
        <taxon>Eukaryota</taxon>
        <taxon>Viridiplantae</taxon>
        <taxon>Streptophyta</taxon>
        <taxon>Embryophyta</taxon>
        <taxon>Tracheophyta</taxon>
        <taxon>Spermatophyta</taxon>
        <taxon>Magnoliopsida</taxon>
        <taxon>eudicotyledons</taxon>
        <taxon>Gunneridae</taxon>
        <taxon>Pentapetalae</taxon>
        <taxon>rosids</taxon>
        <taxon>fabids</taxon>
        <taxon>Malpighiales</taxon>
        <taxon>Linaceae</taxon>
        <taxon>Linum</taxon>
    </lineage>
</organism>
<proteinExistence type="predicted"/>
<name>A0AAV0QKQ4_9ROSI</name>
<evidence type="ECO:0000313" key="1">
    <source>
        <dbReference type="EMBL" id="CAI0546085.1"/>
    </source>
</evidence>
<protein>
    <submittedName>
        <fullName evidence="1">Uncharacterized protein</fullName>
    </submittedName>
</protein>
<dbReference type="AlphaFoldDB" id="A0AAV0QKQ4"/>
<sequence>MAPSSTDSGSFGNTIIDFYWVFWWEAGSWNTMDITHDRGKHVTVDIGYSDVLNQQRKTLNPTVPINPQINTVSRER</sequence>
<accession>A0AAV0QKQ4</accession>
<gene>
    <name evidence="1" type="ORF">LITE_LOCUS43824</name>
</gene>
<reference evidence="1" key="1">
    <citation type="submission" date="2022-08" db="EMBL/GenBank/DDBJ databases">
        <authorList>
            <person name="Gutierrez-Valencia J."/>
        </authorList>
    </citation>
    <scope>NUCLEOTIDE SEQUENCE</scope>
</reference>
<dbReference type="EMBL" id="CAMGYJ010000009">
    <property type="protein sequence ID" value="CAI0546085.1"/>
    <property type="molecule type" value="Genomic_DNA"/>
</dbReference>